<dbReference type="OrthoDB" id="9808890at2"/>
<keyword evidence="3" id="KW-0378">Hydrolase</keyword>
<keyword evidence="6" id="KW-1185">Reference proteome</keyword>
<accession>A0A2S0L2P6</accession>
<protein>
    <submittedName>
        <fullName evidence="5">Uncharacterized protein</fullName>
    </submittedName>
</protein>
<organism evidence="5 6">
    <name type="scientific">Mogibacterium diversum</name>
    <dbReference type="NCBI Taxonomy" id="114527"/>
    <lineage>
        <taxon>Bacteria</taxon>
        <taxon>Bacillati</taxon>
        <taxon>Bacillota</taxon>
        <taxon>Clostridia</taxon>
        <taxon>Peptostreptococcales</taxon>
        <taxon>Anaerovoracaceae</taxon>
        <taxon>Mogibacterium</taxon>
    </lineage>
</organism>
<dbReference type="GeneID" id="78390881"/>
<dbReference type="AlphaFoldDB" id="A0A2S0L2P6"/>
<dbReference type="KEGG" id="mdv:C5Q96_01270"/>
<dbReference type="GO" id="GO:0006508">
    <property type="term" value="P:proteolysis"/>
    <property type="evidence" value="ECO:0007669"/>
    <property type="project" value="UniProtKB-KW"/>
</dbReference>
<dbReference type="PROSITE" id="PS51935">
    <property type="entry name" value="NLPC_P60"/>
    <property type="match status" value="1"/>
</dbReference>
<dbReference type="InterPro" id="IPR051202">
    <property type="entry name" value="Peptidase_C40"/>
</dbReference>
<dbReference type="GO" id="GO:0008234">
    <property type="term" value="F:cysteine-type peptidase activity"/>
    <property type="evidence" value="ECO:0007669"/>
    <property type="project" value="UniProtKB-KW"/>
</dbReference>
<evidence type="ECO:0000256" key="3">
    <source>
        <dbReference type="ARBA" id="ARBA00022801"/>
    </source>
</evidence>
<dbReference type="InterPro" id="IPR000064">
    <property type="entry name" value="NLP_P60_dom"/>
</dbReference>
<gene>
    <name evidence="5" type="ORF">C5Q96_01270</name>
</gene>
<evidence type="ECO:0000313" key="5">
    <source>
        <dbReference type="EMBL" id="AVM47570.1"/>
    </source>
</evidence>
<reference evidence="6" key="1">
    <citation type="submission" date="2018-02" db="EMBL/GenBank/DDBJ databases">
        <authorList>
            <person name="Holder M.E."/>
            <person name="Ajami N.J."/>
            <person name="Petrosino J.F."/>
        </authorList>
    </citation>
    <scope>NUCLEOTIDE SEQUENCE [LARGE SCALE GENOMIC DNA]</scope>
    <source>
        <strain evidence="6">CCUG 47132</strain>
    </source>
</reference>
<keyword evidence="2" id="KW-0645">Protease</keyword>
<dbReference type="EMBL" id="CP027228">
    <property type="protein sequence ID" value="AVM47570.1"/>
    <property type="molecule type" value="Genomic_DNA"/>
</dbReference>
<dbReference type="Gene3D" id="3.90.1720.10">
    <property type="entry name" value="endopeptidase domain like (from Nostoc punctiforme)"/>
    <property type="match status" value="1"/>
</dbReference>
<dbReference type="SUPFAM" id="SSF54001">
    <property type="entry name" value="Cysteine proteinases"/>
    <property type="match status" value="1"/>
</dbReference>
<proteinExistence type="inferred from homology"/>
<evidence type="ECO:0000256" key="4">
    <source>
        <dbReference type="ARBA" id="ARBA00022807"/>
    </source>
</evidence>
<evidence type="ECO:0000313" key="6">
    <source>
        <dbReference type="Proteomes" id="UP000237883"/>
    </source>
</evidence>
<keyword evidence="4" id="KW-0788">Thiol protease</keyword>
<dbReference type="PANTHER" id="PTHR47053:SF1">
    <property type="entry name" value="MUREIN DD-ENDOPEPTIDASE MEPH-RELATED"/>
    <property type="match status" value="1"/>
</dbReference>
<comment type="similarity">
    <text evidence="1">Belongs to the peptidase C40 family.</text>
</comment>
<dbReference type="Proteomes" id="UP000237883">
    <property type="component" value="Chromosome"/>
</dbReference>
<dbReference type="PANTHER" id="PTHR47053">
    <property type="entry name" value="MUREIN DD-ENDOPEPTIDASE MEPH-RELATED"/>
    <property type="match status" value="1"/>
</dbReference>
<evidence type="ECO:0000256" key="1">
    <source>
        <dbReference type="ARBA" id="ARBA00007074"/>
    </source>
</evidence>
<name>A0A2S0L2P6_9FIRM</name>
<dbReference type="Pfam" id="PF00877">
    <property type="entry name" value="NLPC_P60"/>
    <property type="match status" value="1"/>
</dbReference>
<sequence length="215" mass="23716">MVSKLRTAFKNIKVIVVTELLLMVVMVSTIVVKADAINDRRVVTKYLNVATLRTISSDNKSSESTGMKATITNAETERNIKVAEDKRVSVISFARQFIGKPYVLGGKSLTNGCDCASFITLVYKEYGYNWKMGSVNTLYDNCGGTLVSVDDMKPGDIIFFGRGTRRLHVAMYAGNGRVVHAMDPAHDICEIDLYKPGTKNTYSGKSILAVKRIIN</sequence>
<dbReference type="InterPro" id="IPR038765">
    <property type="entry name" value="Papain-like_cys_pep_sf"/>
</dbReference>
<evidence type="ECO:0000256" key="2">
    <source>
        <dbReference type="ARBA" id="ARBA00022670"/>
    </source>
</evidence>
<dbReference type="RefSeq" id="WP_106056475.1">
    <property type="nucleotide sequence ID" value="NZ_CP027228.1"/>
</dbReference>